<evidence type="ECO:0000313" key="5">
    <source>
        <dbReference type="Proteomes" id="UP001159428"/>
    </source>
</evidence>
<dbReference type="SMART" id="SM00060">
    <property type="entry name" value="FN3"/>
    <property type="match status" value="1"/>
</dbReference>
<dbReference type="CDD" id="cd00063">
    <property type="entry name" value="FN3"/>
    <property type="match status" value="1"/>
</dbReference>
<evidence type="ECO:0000313" key="4">
    <source>
        <dbReference type="EMBL" id="CAH3116246.1"/>
    </source>
</evidence>
<keyword evidence="2" id="KW-1015">Disulfide bond</keyword>
<comment type="caution">
    <text evidence="4">The sequence shown here is derived from an EMBL/GenBank/DDBJ whole genome shotgun (WGS) entry which is preliminary data.</text>
</comment>
<dbReference type="PANTHER" id="PTHR44170">
    <property type="entry name" value="PROTEIN SIDEKICK"/>
    <property type="match status" value="1"/>
</dbReference>
<sequence>APSNFSVTASNSTSITASWQLPPADSRNGVITGFKLFFKKRGSAGLPAALTMSNGQIRFKHVTGLDKYSEYEFQVLAFTSTGDGPRSAVAVERTMEDGRIIPLVYWS</sequence>
<dbReference type="InterPro" id="IPR013783">
    <property type="entry name" value="Ig-like_fold"/>
</dbReference>
<dbReference type="EMBL" id="CALNXJ010000015">
    <property type="protein sequence ID" value="CAH3116246.1"/>
    <property type="molecule type" value="Genomic_DNA"/>
</dbReference>
<feature type="domain" description="Fibronectin type-III" evidence="3">
    <location>
        <begin position="1"/>
        <end position="97"/>
    </location>
</feature>
<keyword evidence="1" id="KW-0677">Repeat</keyword>
<dbReference type="Gene3D" id="2.60.40.10">
    <property type="entry name" value="Immunoglobulins"/>
    <property type="match status" value="1"/>
</dbReference>
<dbReference type="FunFam" id="2.60.40.10:FF:000028">
    <property type="entry name" value="Neuronal cell adhesion molecule"/>
    <property type="match status" value="1"/>
</dbReference>
<dbReference type="GO" id="GO:0098609">
    <property type="term" value="P:cell-cell adhesion"/>
    <property type="evidence" value="ECO:0007669"/>
    <property type="project" value="TreeGrafter"/>
</dbReference>
<keyword evidence="5" id="KW-1185">Reference proteome</keyword>
<feature type="non-terminal residue" evidence="4">
    <location>
        <position position="1"/>
    </location>
</feature>
<dbReference type="Proteomes" id="UP001159428">
    <property type="component" value="Unassembled WGS sequence"/>
</dbReference>
<dbReference type="AlphaFoldDB" id="A0AAU9WJR2"/>
<evidence type="ECO:0000256" key="2">
    <source>
        <dbReference type="ARBA" id="ARBA00023157"/>
    </source>
</evidence>
<gene>
    <name evidence="4" type="ORF">PMEA_00006355</name>
</gene>
<evidence type="ECO:0000256" key="1">
    <source>
        <dbReference type="ARBA" id="ARBA00022737"/>
    </source>
</evidence>
<dbReference type="Pfam" id="PF00041">
    <property type="entry name" value="fn3"/>
    <property type="match status" value="1"/>
</dbReference>
<proteinExistence type="predicted"/>
<accession>A0AAU9WJR2</accession>
<dbReference type="PANTHER" id="PTHR44170:SF29">
    <property type="entry name" value="NEOGENIN"/>
    <property type="match status" value="1"/>
</dbReference>
<protein>
    <recommendedName>
        <fullName evidence="3">Fibronectin type-III domain-containing protein</fullName>
    </recommendedName>
</protein>
<dbReference type="InterPro" id="IPR003961">
    <property type="entry name" value="FN3_dom"/>
</dbReference>
<dbReference type="PROSITE" id="PS50853">
    <property type="entry name" value="FN3"/>
    <property type="match status" value="1"/>
</dbReference>
<dbReference type="InterPro" id="IPR036116">
    <property type="entry name" value="FN3_sf"/>
</dbReference>
<dbReference type="SUPFAM" id="SSF49265">
    <property type="entry name" value="Fibronectin type III"/>
    <property type="match status" value="1"/>
</dbReference>
<name>A0AAU9WJR2_9CNID</name>
<organism evidence="4 5">
    <name type="scientific">Pocillopora meandrina</name>
    <dbReference type="NCBI Taxonomy" id="46732"/>
    <lineage>
        <taxon>Eukaryota</taxon>
        <taxon>Metazoa</taxon>
        <taxon>Cnidaria</taxon>
        <taxon>Anthozoa</taxon>
        <taxon>Hexacorallia</taxon>
        <taxon>Scleractinia</taxon>
        <taxon>Astrocoeniina</taxon>
        <taxon>Pocilloporidae</taxon>
        <taxon>Pocillopora</taxon>
    </lineage>
</organism>
<reference evidence="4 5" key="1">
    <citation type="submission" date="2022-05" db="EMBL/GenBank/DDBJ databases">
        <authorList>
            <consortium name="Genoscope - CEA"/>
            <person name="William W."/>
        </authorList>
    </citation>
    <scope>NUCLEOTIDE SEQUENCE [LARGE SCALE GENOMIC DNA]</scope>
</reference>
<evidence type="ECO:0000259" key="3">
    <source>
        <dbReference type="PROSITE" id="PS50853"/>
    </source>
</evidence>